<dbReference type="VEuPathDB" id="MicrosporidiaDB:CWI36_0474p0040"/>
<dbReference type="VEuPathDB" id="MicrosporidiaDB:CWI39_2789p0010"/>
<dbReference type="AlphaFoldDB" id="A0A4Q9KU01"/>
<comment type="caution">
    <text evidence="1">The sequence shown here is derived from an EMBL/GenBank/DDBJ whole genome shotgun (WGS) entry which is preliminary data.</text>
</comment>
<dbReference type="Proteomes" id="UP000293045">
    <property type="component" value="Unassembled WGS sequence"/>
</dbReference>
<dbReference type="EMBL" id="PIXR01002789">
    <property type="protein sequence ID" value="TBT97720.1"/>
    <property type="molecule type" value="Genomic_DNA"/>
</dbReference>
<name>A0A4Q9KU01_9MICR</name>
<sequence>MSNSFSGKNTNENKYDFHVGETPECIKCENYNVLKCLVETSGSHDKNLPLTTIPSLRKQMKRGGDGRSKLTLKIKENLQTYVDLECTKTLYELAEWVKCTFNVDVSTSTIDRALREFHYTLKRVTLVPERRNTLSTIEIRTNYATSFREV</sequence>
<reference evidence="1 2" key="1">
    <citation type="submission" date="2017-12" db="EMBL/GenBank/DDBJ databases">
        <authorList>
            <person name="Pombert J.-F."/>
            <person name="Haag K.L."/>
            <person name="Ebert D."/>
        </authorList>
    </citation>
    <scope>NUCLEOTIDE SEQUENCE [LARGE SCALE GENOMIC DNA]</scope>
    <source>
        <strain evidence="1">IL-BN-2</strain>
    </source>
</reference>
<gene>
    <name evidence="1" type="ORF">CWI39_2789p0010</name>
</gene>
<evidence type="ECO:0000313" key="2">
    <source>
        <dbReference type="Proteomes" id="UP000293045"/>
    </source>
</evidence>
<proteinExistence type="predicted"/>
<protein>
    <submittedName>
        <fullName evidence="1">Uncharacterized protein</fullName>
    </submittedName>
</protein>
<accession>A0A4Q9KU01</accession>
<organism evidence="1 2">
    <name type="scientific">Hamiltosporidium magnivora</name>
    <dbReference type="NCBI Taxonomy" id="148818"/>
    <lineage>
        <taxon>Eukaryota</taxon>
        <taxon>Fungi</taxon>
        <taxon>Fungi incertae sedis</taxon>
        <taxon>Microsporidia</taxon>
        <taxon>Dubosqiidae</taxon>
        <taxon>Hamiltosporidium</taxon>
    </lineage>
</organism>
<evidence type="ECO:0000313" key="1">
    <source>
        <dbReference type="EMBL" id="TBT97720.1"/>
    </source>
</evidence>